<keyword evidence="4" id="KW-1185">Reference proteome</keyword>
<dbReference type="Pfam" id="PF19725">
    <property type="entry name" value="RPC5_C"/>
    <property type="match status" value="1"/>
</dbReference>
<dbReference type="Pfam" id="PF04801">
    <property type="entry name" value="RPC5"/>
    <property type="match status" value="1"/>
</dbReference>
<dbReference type="EMBL" id="BMAV01008474">
    <property type="protein sequence ID" value="GFY52118.1"/>
    <property type="molecule type" value="Genomic_DNA"/>
</dbReference>
<dbReference type="PANTHER" id="PTHR12069:SF0">
    <property type="entry name" value="DNA-DIRECTED RNA POLYMERASE III SUBUNIT RPC5"/>
    <property type="match status" value="1"/>
</dbReference>
<feature type="domain" description="DNA-directed RNA polymerase III subunit RPC5 C-terminal" evidence="2">
    <location>
        <begin position="519"/>
        <end position="665"/>
    </location>
</feature>
<evidence type="ECO:0000313" key="3">
    <source>
        <dbReference type="EMBL" id="GFY52118.1"/>
    </source>
</evidence>
<sequence>MDSTVDDYCSDDDEVVHEVDVYLSKALSENLYLFHYPTRNNTATFQDHTDCLSARIKPKQQKIELEFCIDVDAENYDTIRGEDIAYNADGQNTTEDHYFKSGIMDKSLLIGSRILESNDNYAVGFMKNGELHITPLHSIIEMRPGFLHMDKSDNTSKKPSNTDENVVEEEEAVAVTVRFEGPNAERDRQMRQKSYQFFQQKHSSEPWINLNYHKSGSVRSISEKERLMCSQVHQDVCRPNASKLDYLKELVPESLRLSGTQSGKNEETAILADKPLSDQIRHLMMNAHLLTFSMLEERLPRDIDTLSIERLLPQIGVLVQGCWAVKSELLYEGEKTVSAYTGVSAKHLINARNYILWLFKKTRFVTHSDVLSVIRLSDDDFKAMMTPLANKTNRGWEFKFPTDEEFLENHPAIRQSQDMKWDCRYKQLVQDLKMFQTEVGESSKVFAHTPTPFRPRQKRLSHSSISEGDESGTESSTSGKTKRSYLPNKRTALTSSKHVTKSKPFPIATLDISPTYLENSPPESVKSELRDYIGDALRQQFCMTFSEIKELVLESHLSSFANRSDFEALLDNALTDYGAQKLKNKWPQNTRPEILYAFAKFGNKLDRYRAALLDLFSTTARTRGNLFVKKVEDELRERVSETDCRQIFEEYCVYKSGFYYLKGTIALDS</sequence>
<organism evidence="3 4">
    <name type="scientific">Trichonephila inaurata madagascariensis</name>
    <dbReference type="NCBI Taxonomy" id="2747483"/>
    <lineage>
        <taxon>Eukaryota</taxon>
        <taxon>Metazoa</taxon>
        <taxon>Ecdysozoa</taxon>
        <taxon>Arthropoda</taxon>
        <taxon>Chelicerata</taxon>
        <taxon>Arachnida</taxon>
        <taxon>Araneae</taxon>
        <taxon>Araneomorphae</taxon>
        <taxon>Entelegynae</taxon>
        <taxon>Araneoidea</taxon>
        <taxon>Nephilidae</taxon>
        <taxon>Trichonephila</taxon>
        <taxon>Trichonephila inaurata</taxon>
    </lineage>
</organism>
<dbReference type="InterPro" id="IPR006886">
    <property type="entry name" value="RNA_pol_III_Rpc5"/>
</dbReference>
<comment type="caution">
    <text evidence="3">The sequence shown here is derived from an EMBL/GenBank/DDBJ whole genome shotgun (WGS) entry which is preliminary data.</text>
</comment>
<dbReference type="InterPro" id="IPR045576">
    <property type="entry name" value="RPC5_C"/>
</dbReference>
<gene>
    <name evidence="3" type="primary">Polr3e</name>
    <name evidence="3" type="ORF">TNIN_429851</name>
</gene>
<protein>
    <submittedName>
        <fullName evidence="3">DNA-directed RNA polymerase III subunit RPC5</fullName>
    </submittedName>
</protein>
<dbReference type="PANTHER" id="PTHR12069">
    <property type="entry name" value="DNA-DIRECTED RNA POLYMERASES III 80 KDA POLYPEPTIDE RNA POLYMERASE III SUBUNIT 5"/>
    <property type="match status" value="1"/>
</dbReference>
<evidence type="ECO:0000259" key="2">
    <source>
        <dbReference type="Pfam" id="PF19725"/>
    </source>
</evidence>
<feature type="region of interest" description="Disordered" evidence="1">
    <location>
        <begin position="446"/>
        <end position="498"/>
    </location>
</feature>
<evidence type="ECO:0000313" key="4">
    <source>
        <dbReference type="Proteomes" id="UP000886998"/>
    </source>
</evidence>
<dbReference type="GO" id="GO:0005666">
    <property type="term" value="C:RNA polymerase III complex"/>
    <property type="evidence" value="ECO:0007669"/>
    <property type="project" value="TreeGrafter"/>
</dbReference>
<keyword evidence="3" id="KW-0240">DNA-directed RNA polymerase</keyword>
<evidence type="ECO:0000256" key="1">
    <source>
        <dbReference type="SAM" id="MobiDB-lite"/>
    </source>
</evidence>
<proteinExistence type="predicted"/>
<dbReference type="GO" id="GO:0042797">
    <property type="term" value="P:tRNA transcription by RNA polymerase III"/>
    <property type="evidence" value="ECO:0007669"/>
    <property type="project" value="TreeGrafter"/>
</dbReference>
<keyword evidence="3" id="KW-0804">Transcription</keyword>
<name>A0A8X6XE65_9ARAC</name>
<dbReference type="AlphaFoldDB" id="A0A8X6XE65"/>
<accession>A0A8X6XE65</accession>
<dbReference type="OrthoDB" id="340681at2759"/>
<dbReference type="Proteomes" id="UP000886998">
    <property type="component" value="Unassembled WGS sequence"/>
</dbReference>
<reference evidence="3" key="1">
    <citation type="submission" date="2020-08" db="EMBL/GenBank/DDBJ databases">
        <title>Multicomponent nature underlies the extraordinary mechanical properties of spider dragline silk.</title>
        <authorList>
            <person name="Kono N."/>
            <person name="Nakamura H."/>
            <person name="Mori M."/>
            <person name="Yoshida Y."/>
            <person name="Ohtoshi R."/>
            <person name="Malay A.D."/>
            <person name="Moran D.A.P."/>
            <person name="Tomita M."/>
            <person name="Numata K."/>
            <person name="Arakawa K."/>
        </authorList>
    </citation>
    <scope>NUCLEOTIDE SEQUENCE</scope>
</reference>